<dbReference type="Gene3D" id="3.10.450.700">
    <property type="match status" value="4"/>
</dbReference>
<sequence>MASGEEEQQRAAKGEAARAPSAGASRAEKAPESEAEAPKSAGGDAGDARASHLDAEAQAAEETTQQTQGEEDAEEEQQQQQQQQQEQGQEQQYSRRDDLWAKRLLVNQRQYFFDVRENNRGKYLKLTEVSANRMRITVLVTPRVFRTLRSLLQAAIQGNFDDVQATEDARGVMATRYEDVGSKKYYIDIIHNKQRGRFIKIAESQASRGRSVVVLPEAAWLQTKRIFDELVDNVPDFGDAPAVVTVAGSAASVTKTTAPPGATAATTAAPSSPSPSVSASASSVPSSSPTPSAASPAASNAASPAREPVEGTGEERQGKHKHGARSSSKADAAAGASSSSQPPGAKGGADASTGNTGNARKTVIASRSIQVDFRRFFVDLLENDYGRTLKIAQLKKQKFRRETVMLPHDLLPPLIDLIAAIEDGDTDPQVSSLETMMATHASSSSRADGDNQASNARKPQTLIGRSFKSRNRKLFFLDLMSGPHGRFLRITESTQTRRTSVAFPDVCLAALRQVLEEFTAPDFAPSS</sequence>
<reference evidence="4 5" key="1">
    <citation type="submission" date="2017-12" db="EMBL/GenBank/DDBJ databases">
        <title>Sequencing, de novo assembly and annotation of complete genome of a new Thraustochytrid species, strain FCC1311.</title>
        <authorList>
            <person name="Sedici K."/>
            <person name="Godart F."/>
            <person name="Aiese Cigliano R."/>
            <person name="Sanseverino W."/>
            <person name="Barakat M."/>
            <person name="Ortet P."/>
            <person name="Marechal E."/>
            <person name="Cagnac O."/>
            <person name="Amato A."/>
        </authorList>
    </citation>
    <scope>NUCLEOTIDE SEQUENCE [LARGE SCALE GENOMIC DNA]</scope>
</reference>
<feature type="region of interest" description="Disordered" evidence="3">
    <location>
        <begin position="438"/>
        <end position="459"/>
    </location>
</feature>
<feature type="compositionally biased region" description="Basic and acidic residues" evidence="3">
    <location>
        <begin position="7"/>
        <end position="16"/>
    </location>
</feature>
<dbReference type="EMBL" id="BEYU01000179">
    <property type="protein sequence ID" value="GBG34084.1"/>
    <property type="molecule type" value="Genomic_DNA"/>
</dbReference>
<feature type="region of interest" description="Disordered" evidence="3">
    <location>
        <begin position="1"/>
        <end position="94"/>
    </location>
</feature>
<feature type="compositionally biased region" description="Low complexity" evidence="3">
    <location>
        <begin position="78"/>
        <end position="92"/>
    </location>
</feature>
<feature type="compositionally biased region" description="Basic and acidic residues" evidence="3">
    <location>
        <begin position="46"/>
        <end position="55"/>
    </location>
</feature>
<name>A0A2R5H178_9STRA</name>
<dbReference type="PANTHER" id="PTHR12611">
    <property type="entry name" value="PUR-TRANSCRIPTIONAL ACTIVATOR"/>
    <property type="match status" value="1"/>
</dbReference>
<evidence type="ECO:0000313" key="5">
    <source>
        <dbReference type="Proteomes" id="UP000241890"/>
    </source>
</evidence>
<feature type="region of interest" description="Disordered" evidence="3">
    <location>
        <begin position="254"/>
        <end position="357"/>
    </location>
</feature>
<dbReference type="Proteomes" id="UP000241890">
    <property type="component" value="Unassembled WGS sequence"/>
</dbReference>
<protein>
    <submittedName>
        <fullName evidence="4">Transcriptional activator protein Pur-beta</fullName>
    </submittedName>
</protein>
<dbReference type="PANTHER" id="PTHR12611:SF0">
    <property type="entry name" value="PURINE-RICH BINDING PROTEIN-ALPHA, ISOFORM B"/>
    <property type="match status" value="1"/>
</dbReference>
<comment type="caution">
    <text evidence="4">The sequence shown here is derived from an EMBL/GenBank/DDBJ whole genome shotgun (WGS) entry which is preliminary data.</text>
</comment>
<organism evidence="4 5">
    <name type="scientific">Hondaea fermentalgiana</name>
    <dbReference type="NCBI Taxonomy" id="2315210"/>
    <lineage>
        <taxon>Eukaryota</taxon>
        <taxon>Sar</taxon>
        <taxon>Stramenopiles</taxon>
        <taxon>Bigyra</taxon>
        <taxon>Labyrinthulomycetes</taxon>
        <taxon>Thraustochytrida</taxon>
        <taxon>Thraustochytriidae</taxon>
        <taxon>Hondaea</taxon>
    </lineage>
</organism>
<evidence type="ECO:0000256" key="3">
    <source>
        <dbReference type="SAM" id="MobiDB-lite"/>
    </source>
</evidence>
<feature type="compositionally biased region" description="Polar residues" evidence="3">
    <location>
        <begin position="438"/>
        <end position="458"/>
    </location>
</feature>
<dbReference type="AlphaFoldDB" id="A0A2R5H178"/>
<dbReference type="SMART" id="SM00712">
    <property type="entry name" value="PUR"/>
    <property type="match status" value="4"/>
</dbReference>
<dbReference type="GO" id="GO:0000981">
    <property type="term" value="F:DNA-binding transcription factor activity, RNA polymerase II-specific"/>
    <property type="evidence" value="ECO:0007669"/>
    <property type="project" value="TreeGrafter"/>
</dbReference>
<dbReference type="GO" id="GO:0032422">
    <property type="term" value="F:purine-rich negative regulatory element binding"/>
    <property type="evidence" value="ECO:0007669"/>
    <property type="project" value="InterPro"/>
</dbReference>
<dbReference type="Pfam" id="PF04845">
    <property type="entry name" value="PurA"/>
    <property type="match status" value="2"/>
</dbReference>
<evidence type="ECO:0000313" key="4">
    <source>
        <dbReference type="EMBL" id="GBG34084.1"/>
    </source>
</evidence>
<feature type="compositionally biased region" description="Low complexity" evidence="3">
    <location>
        <begin position="325"/>
        <end position="344"/>
    </location>
</feature>
<feature type="compositionally biased region" description="Basic and acidic residues" evidence="3">
    <location>
        <begin position="307"/>
        <end position="317"/>
    </location>
</feature>
<evidence type="ECO:0000256" key="1">
    <source>
        <dbReference type="ARBA" id="ARBA00009251"/>
    </source>
</evidence>
<comment type="similarity">
    <text evidence="1">Belongs to the PUR DNA-binding protein family.</text>
</comment>
<dbReference type="OrthoDB" id="523901at2759"/>
<accession>A0A2R5H178</accession>
<dbReference type="GO" id="GO:0000977">
    <property type="term" value="F:RNA polymerase II transcription regulatory region sequence-specific DNA binding"/>
    <property type="evidence" value="ECO:0007669"/>
    <property type="project" value="InterPro"/>
</dbReference>
<gene>
    <name evidence="4" type="ORF">FCC1311_103072</name>
</gene>
<keyword evidence="2" id="KW-0238">DNA-binding</keyword>
<feature type="compositionally biased region" description="Low complexity" evidence="3">
    <location>
        <begin position="254"/>
        <end position="305"/>
    </location>
</feature>
<feature type="compositionally biased region" description="Low complexity" evidence="3">
    <location>
        <begin position="56"/>
        <end position="68"/>
    </location>
</feature>
<keyword evidence="5" id="KW-1185">Reference proteome</keyword>
<dbReference type="GO" id="GO:0005634">
    <property type="term" value="C:nucleus"/>
    <property type="evidence" value="ECO:0007669"/>
    <property type="project" value="TreeGrafter"/>
</dbReference>
<evidence type="ECO:0000256" key="2">
    <source>
        <dbReference type="ARBA" id="ARBA00023125"/>
    </source>
</evidence>
<dbReference type="InParanoid" id="A0A2R5H178"/>
<proteinExistence type="inferred from homology"/>
<dbReference type="InterPro" id="IPR006628">
    <property type="entry name" value="PUR-bd_fam"/>
</dbReference>